<dbReference type="GO" id="GO:0016757">
    <property type="term" value="F:glycosyltransferase activity"/>
    <property type="evidence" value="ECO:0007669"/>
    <property type="project" value="TreeGrafter"/>
</dbReference>
<comment type="caution">
    <text evidence="9">The sequence shown here is derived from an EMBL/GenBank/DDBJ whole genome shotgun (WGS) entry which is preliminary data.</text>
</comment>
<dbReference type="SUPFAM" id="SSF49899">
    <property type="entry name" value="Concanavalin A-like lectins/glucanases"/>
    <property type="match status" value="1"/>
</dbReference>
<dbReference type="PANTHER" id="PTHR10963">
    <property type="entry name" value="GLYCOSYL HYDROLASE-RELATED"/>
    <property type="match status" value="1"/>
</dbReference>
<feature type="region of interest" description="Disordered" evidence="6">
    <location>
        <begin position="313"/>
        <end position="354"/>
    </location>
</feature>
<sequence>MCRLHTEYGECGIGAYCLGGCDPRFSFSLDSCVPEPVCESKTMNLDSLDRVISIDKYLGDASEADWVSSGDPLVYDDNILLTMPANSTGTVLASTVYMWYGNVKAKLKSSRGNGVVTAFILLSDVKDEIDFEFIGADLTTSQTNYYFQALPIWTNVVNITDLSDTYTNFHEYEIDWTPDKITWSVDGVAGRTLKRTDTWNATTNQWDFPQTPARVELSIWPGGASSNSEYTIQWAGGAIDWDSQDIKDYGYDFATFKSVTIECYNASSGVGTNKGKSYYYDNISGLNNSVVNGDNATILASFLGTGTDMDAGADSSASASSSTSTADSVPGNSGSVGNAVGAGDDSSSGSSTSSSTDCASTGFVQSCGSDSASSKESGAAGGGEAVFGTGASAFAAIVAFVFLVWL</sequence>
<keyword evidence="7" id="KW-0472">Membrane</keyword>
<dbReference type="FunFam" id="2.60.120.200:FF:000159">
    <property type="entry name" value="Glycosidase"/>
    <property type="match status" value="1"/>
</dbReference>
<evidence type="ECO:0000259" key="8">
    <source>
        <dbReference type="PROSITE" id="PS51762"/>
    </source>
</evidence>
<dbReference type="AlphaFoldDB" id="A0AAN9YCU0"/>
<dbReference type="Pfam" id="PF00722">
    <property type="entry name" value="Glyco_hydro_16"/>
    <property type="match status" value="1"/>
</dbReference>
<dbReference type="Gene3D" id="2.60.120.200">
    <property type="match status" value="1"/>
</dbReference>
<proteinExistence type="inferred from homology"/>
<keyword evidence="1" id="KW-0732">Signal</keyword>
<evidence type="ECO:0000313" key="9">
    <source>
        <dbReference type="EMBL" id="KAK7733007.1"/>
    </source>
</evidence>
<keyword evidence="3 9" id="KW-0326">Glycosidase</keyword>
<dbReference type="Proteomes" id="UP001320245">
    <property type="component" value="Unassembled WGS sequence"/>
</dbReference>
<dbReference type="InterPro" id="IPR000757">
    <property type="entry name" value="Beta-glucanase-like"/>
</dbReference>
<evidence type="ECO:0000256" key="5">
    <source>
        <dbReference type="ARBA" id="ARBA00093308"/>
    </source>
</evidence>
<feature type="transmembrane region" description="Helical" evidence="7">
    <location>
        <begin position="385"/>
        <end position="405"/>
    </location>
</feature>
<feature type="domain" description="GH16" evidence="8">
    <location>
        <begin position="28"/>
        <end position="243"/>
    </location>
</feature>
<dbReference type="InterPro" id="IPR050546">
    <property type="entry name" value="Glycosyl_Hydrlase_16"/>
</dbReference>
<feature type="compositionally biased region" description="Low complexity" evidence="6">
    <location>
        <begin position="339"/>
        <end position="354"/>
    </location>
</feature>
<dbReference type="GO" id="GO:0004553">
    <property type="term" value="F:hydrolase activity, hydrolyzing O-glycosyl compounds"/>
    <property type="evidence" value="ECO:0007669"/>
    <property type="project" value="InterPro"/>
</dbReference>
<evidence type="ECO:0000256" key="7">
    <source>
        <dbReference type="SAM" id="Phobius"/>
    </source>
</evidence>
<protein>
    <submittedName>
        <fullName evidence="9">Glycosidase CRH2</fullName>
    </submittedName>
</protein>
<keyword evidence="10" id="KW-1185">Reference proteome</keyword>
<evidence type="ECO:0000256" key="1">
    <source>
        <dbReference type="ARBA" id="ARBA00022729"/>
    </source>
</evidence>
<accession>A0AAN9YCU0</accession>
<dbReference type="PROSITE" id="PS51762">
    <property type="entry name" value="GH16_2"/>
    <property type="match status" value="1"/>
</dbReference>
<dbReference type="GO" id="GO:0005975">
    <property type="term" value="P:carbohydrate metabolic process"/>
    <property type="evidence" value="ECO:0007669"/>
    <property type="project" value="InterPro"/>
</dbReference>
<evidence type="ECO:0000256" key="4">
    <source>
        <dbReference type="ARBA" id="ARBA00038074"/>
    </source>
</evidence>
<reference evidence="9 10" key="1">
    <citation type="journal article" date="2023" name="PLoS ONE">
        <title>Cytospora paraplurivora sp. nov. isolated from orchards with fruit tree decline syndrome in Ontario, Canada.</title>
        <authorList>
            <person name="Ilyukhin E."/>
            <person name="Nguyen H.D.T."/>
            <person name="Castle A.J."/>
            <person name="Ellouze W."/>
        </authorList>
    </citation>
    <scope>NUCLEOTIDE SEQUENCE [LARGE SCALE GENOMIC DNA]</scope>
    <source>
        <strain evidence="9 10">FDS-564</strain>
    </source>
</reference>
<keyword evidence="2" id="KW-0378">Hydrolase</keyword>
<name>A0AAN9YCU0_9PEZI</name>
<evidence type="ECO:0000256" key="2">
    <source>
        <dbReference type="ARBA" id="ARBA00022801"/>
    </source>
</evidence>
<comment type="similarity">
    <text evidence="4">Belongs to the glycosyl hydrolase 16 family. CRH1 subfamily.</text>
</comment>
<gene>
    <name evidence="9" type="primary">UTR2</name>
    <name evidence="9" type="ORF">SLS53_008336</name>
</gene>
<keyword evidence="7" id="KW-1133">Transmembrane helix</keyword>
<evidence type="ECO:0000256" key="3">
    <source>
        <dbReference type="ARBA" id="ARBA00023295"/>
    </source>
</evidence>
<feature type="compositionally biased region" description="Low complexity" evidence="6">
    <location>
        <begin position="313"/>
        <end position="328"/>
    </location>
</feature>
<evidence type="ECO:0000256" key="6">
    <source>
        <dbReference type="SAM" id="MobiDB-lite"/>
    </source>
</evidence>
<dbReference type="GO" id="GO:0031505">
    <property type="term" value="P:fungal-type cell wall organization"/>
    <property type="evidence" value="ECO:0007669"/>
    <property type="project" value="TreeGrafter"/>
</dbReference>
<evidence type="ECO:0000313" key="10">
    <source>
        <dbReference type="Proteomes" id="UP001320245"/>
    </source>
</evidence>
<dbReference type="GO" id="GO:0009277">
    <property type="term" value="C:fungal-type cell wall"/>
    <property type="evidence" value="ECO:0007669"/>
    <property type="project" value="TreeGrafter"/>
</dbReference>
<dbReference type="InterPro" id="IPR013320">
    <property type="entry name" value="ConA-like_dom_sf"/>
</dbReference>
<organism evidence="9 10">
    <name type="scientific">Cytospora paraplurivora</name>
    <dbReference type="NCBI Taxonomy" id="2898453"/>
    <lineage>
        <taxon>Eukaryota</taxon>
        <taxon>Fungi</taxon>
        <taxon>Dikarya</taxon>
        <taxon>Ascomycota</taxon>
        <taxon>Pezizomycotina</taxon>
        <taxon>Sordariomycetes</taxon>
        <taxon>Sordariomycetidae</taxon>
        <taxon>Diaporthales</taxon>
        <taxon>Cytosporaceae</taxon>
        <taxon>Cytospora</taxon>
    </lineage>
</organism>
<keyword evidence="7" id="KW-0812">Transmembrane</keyword>
<comment type="function">
    <text evidence="5">Dual chitinase/transglycosylase that plays a role in cell wall architecture. Chitinase and transglycosylase activities are coupled. Required for the polysaccharide cross-linking at the septa and the cell wall. More specifically, transfers chitin to 1,6-beta-glucan in the cell wall.</text>
</comment>
<dbReference type="PANTHER" id="PTHR10963:SF22">
    <property type="entry name" value="GLYCOSIDASE CRH2-RELATED"/>
    <property type="match status" value="1"/>
</dbReference>
<dbReference type="EMBL" id="JAJSPL020000049">
    <property type="protein sequence ID" value="KAK7733007.1"/>
    <property type="molecule type" value="Genomic_DNA"/>
</dbReference>